<comment type="caution">
    <text evidence="7">Lacks conserved residue(s) required for the propagation of feature annotation.</text>
</comment>
<dbReference type="GO" id="GO:0016887">
    <property type="term" value="F:ATP hydrolysis activity"/>
    <property type="evidence" value="ECO:0007669"/>
    <property type="project" value="UniProtKB-UniRule"/>
</dbReference>
<evidence type="ECO:0000256" key="7">
    <source>
        <dbReference type="HAMAP-Rule" id="MF_03173"/>
    </source>
</evidence>
<evidence type="ECO:0000256" key="1">
    <source>
        <dbReference type="ARBA" id="ARBA00022517"/>
    </source>
</evidence>
<comment type="subunit">
    <text evidence="7">Interacts with small ribosomal subunit protein uS11. Not a structural component of 43S pre-ribosomes, but transiently interacts with them by binding to uS11.</text>
</comment>
<dbReference type="GO" id="GO:0005524">
    <property type="term" value="F:ATP binding"/>
    <property type="evidence" value="ECO:0007669"/>
    <property type="project" value="UniProtKB-KW"/>
</dbReference>
<name>B6AG05_CRYMR</name>
<dbReference type="AlphaFoldDB" id="B6AG05"/>
<feature type="region of interest" description="LID" evidence="7">
    <location>
        <begin position="114"/>
        <end position="124"/>
    </location>
</feature>
<evidence type="ECO:0000256" key="6">
    <source>
        <dbReference type="ARBA" id="ARBA00022840"/>
    </source>
</evidence>
<dbReference type="eggNOG" id="KOG3347">
    <property type="taxonomic scope" value="Eukaryota"/>
</dbReference>
<feature type="binding site" evidence="7">
    <location>
        <position position="16"/>
    </location>
    <ligand>
        <name>ATP</name>
        <dbReference type="ChEBI" id="CHEBI:30616"/>
    </ligand>
</feature>
<keyword evidence="7" id="KW-0539">Nucleus</keyword>
<dbReference type="GO" id="GO:0042274">
    <property type="term" value="P:ribosomal small subunit biogenesis"/>
    <property type="evidence" value="ECO:0007669"/>
    <property type="project" value="UniProtKB-UniRule"/>
</dbReference>
<dbReference type="GeneID" id="6996613"/>
<keyword evidence="6 7" id="KW-0067">ATP-binding</keyword>
<dbReference type="RefSeq" id="XP_002141495.1">
    <property type="nucleotide sequence ID" value="XM_002141459.1"/>
</dbReference>
<dbReference type="OMA" id="QCEIFGT"/>
<evidence type="ECO:0000313" key="8">
    <source>
        <dbReference type="EMBL" id="EEA07146.1"/>
    </source>
</evidence>
<proteinExistence type="inferred from homology"/>
<keyword evidence="9" id="KW-1185">Reference proteome</keyword>
<feature type="binding site" evidence="7">
    <location>
        <position position="115"/>
    </location>
    <ligand>
        <name>ATP</name>
        <dbReference type="ChEBI" id="CHEBI:30616"/>
    </ligand>
</feature>
<dbReference type="InterPro" id="IPR020618">
    <property type="entry name" value="Adenyl_kinase_AK6"/>
</dbReference>
<gene>
    <name evidence="8" type="ORF">CMU_000150</name>
</gene>
<dbReference type="Pfam" id="PF13238">
    <property type="entry name" value="AAA_18"/>
    <property type="match status" value="1"/>
</dbReference>
<feature type="binding site" evidence="7">
    <location>
        <position position="17"/>
    </location>
    <ligand>
        <name>ATP</name>
        <dbReference type="ChEBI" id="CHEBI:30616"/>
    </ligand>
</feature>
<dbReference type="VEuPathDB" id="CryptoDB:CMU_000150"/>
<reference evidence="8" key="1">
    <citation type="submission" date="2008-06" db="EMBL/GenBank/DDBJ databases">
        <authorList>
            <person name="Lorenzi H."/>
            <person name="Inman J."/>
            <person name="Miller J."/>
            <person name="Schobel S."/>
            <person name="Amedeo P."/>
            <person name="Caler E.V."/>
            <person name="da Silva J."/>
        </authorList>
    </citation>
    <scope>NUCLEOTIDE SEQUENCE [LARGE SCALE GENOMIC DNA]</scope>
    <source>
        <strain evidence="8">RN66</strain>
    </source>
</reference>
<dbReference type="EMBL" id="DS989732">
    <property type="protein sequence ID" value="EEA07146.1"/>
    <property type="molecule type" value="Genomic_DNA"/>
</dbReference>
<organism evidence="8 9">
    <name type="scientific">Cryptosporidium muris (strain RN66)</name>
    <dbReference type="NCBI Taxonomy" id="441375"/>
    <lineage>
        <taxon>Eukaryota</taxon>
        <taxon>Sar</taxon>
        <taxon>Alveolata</taxon>
        <taxon>Apicomplexa</taxon>
        <taxon>Conoidasida</taxon>
        <taxon>Coccidia</taxon>
        <taxon>Eucoccidiorida</taxon>
        <taxon>Eimeriorina</taxon>
        <taxon>Cryptosporidiidae</taxon>
        <taxon>Cryptosporidium</taxon>
    </lineage>
</organism>
<comment type="catalytic activity">
    <reaction evidence="7">
        <text>AMP + ATP = 2 ADP</text>
        <dbReference type="Rhea" id="RHEA:12973"/>
        <dbReference type="ChEBI" id="CHEBI:30616"/>
        <dbReference type="ChEBI" id="CHEBI:456215"/>
        <dbReference type="ChEBI" id="CHEBI:456216"/>
        <dbReference type="EC" id="2.7.4.3"/>
    </reaction>
</comment>
<sequence length="176" mass="20698">MLMPNILVTGTPGTGKTKLSKKLGKKFRNYKVVELSKVIKKKKLFSEWDDEMESSIFNETMVIRYLQKLFKKCKRLNKPIILDFHSVDFLSAEWFDIVICLRAETDVLYDRLKERSYPDKKIKENIECEIFNVIYEDITSKFGEGNIISLSNNNLAQQKRNLIKISEKVTLFKSRF</sequence>
<keyword evidence="4 7" id="KW-0547">Nucleotide-binding</keyword>
<keyword evidence="7" id="KW-0963">Cytoplasm</keyword>
<comment type="function">
    <text evidence="7">Broad-specificity nucleoside monophosphate (NMP) kinase that catalyzes the reversible transfer of the terminal phosphate group between nucleoside triphosphates and monophosphates. Has also ATPase activity. Involved in the late cytoplasmic maturation steps of the 40S ribosomal particles, specifically 18S rRNA maturation. While NMP activity is not required for ribosome maturation, ATPase activity is. Associates transiently with small ribosomal subunit protein uS11. ATP hydrolysis breaks the interaction with uS11. May temporarily remove uS11 from the ribosome to enable a conformational change of the ribosomal RNA that is needed for the final maturation step of the small ribosomal subunit. Its NMP activity may have a role in nuclear energy homeostasis.</text>
</comment>
<comment type="catalytic activity">
    <reaction evidence="7">
        <text>ATP + H2O = ADP + phosphate + H(+)</text>
        <dbReference type="Rhea" id="RHEA:13065"/>
        <dbReference type="ChEBI" id="CHEBI:15377"/>
        <dbReference type="ChEBI" id="CHEBI:15378"/>
        <dbReference type="ChEBI" id="CHEBI:30616"/>
        <dbReference type="ChEBI" id="CHEBI:43474"/>
        <dbReference type="ChEBI" id="CHEBI:456216"/>
    </reaction>
</comment>
<comment type="similarity">
    <text evidence="7">Belongs to the adenylate kinase family. AK6 subfamily.</text>
</comment>
<protein>
    <recommendedName>
        <fullName evidence="7">Adenylate kinase isoenzyme 6 homolog</fullName>
        <shortName evidence="7">AK6</shortName>
        <ecNumber evidence="7">2.7.4.3</ecNumber>
    </recommendedName>
    <alternativeName>
        <fullName evidence="7">Dual activity adenylate kinase/ATPase</fullName>
        <shortName evidence="7">AK/ATPase</shortName>
    </alternativeName>
</protein>
<keyword evidence="3 7" id="KW-0808">Transferase</keyword>
<dbReference type="STRING" id="441375.B6AG05"/>
<dbReference type="Proteomes" id="UP000001460">
    <property type="component" value="Unassembled WGS sequence"/>
</dbReference>
<evidence type="ECO:0000256" key="3">
    <source>
        <dbReference type="ARBA" id="ARBA00022679"/>
    </source>
</evidence>
<dbReference type="OrthoDB" id="10251185at2759"/>
<dbReference type="PANTHER" id="PTHR12595">
    <property type="entry name" value="POS9-ACTIVATING FACTOR FAP7-RELATED"/>
    <property type="match status" value="1"/>
</dbReference>
<keyword evidence="2 7" id="KW-0698">rRNA processing</keyword>
<feature type="binding site" evidence="7">
    <location>
        <position position="15"/>
    </location>
    <ligand>
        <name>ATP</name>
        <dbReference type="ChEBI" id="CHEBI:30616"/>
    </ligand>
</feature>
<feature type="region of interest" description="NMPbind" evidence="7">
    <location>
        <begin position="34"/>
        <end position="57"/>
    </location>
</feature>
<dbReference type="Gene3D" id="3.40.50.300">
    <property type="entry name" value="P-loop containing nucleotide triphosphate hydrolases"/>
    <property type="match status" value="1"/>
</dbReference>
<dbReference type="EC" id="2.7.4.3" evidence="7"/>
<dbReference type="GO" id="GO:0005737">
    <property type="term" value="C:cytoplasm"/>
    <property type="evidence" value="ECO:0007669"/>
    <property type="project" value="UniProtKB-SubCell"/>
</dbReference>
<evidence type="ECO:0000313" key="9">
    <source>
        <dbReference type="Proteomes" id="UP000001460"/>
    </source>
</evidence>
<keyword evidence="1 7" id="KW-0690">Ribosome biogenesis</keyword>
<dbReference type="GO" id="GO:0005634">
    <property type="term" value="C:nucleus"/>
    <property type="evidence" value="ECO:0007669"/>
    <property type="project" value="UniProtKB-SubCell"/>
</dbReference>
<dbReference type="GO" id="GO:0006364">
    <property type="term" value="P:rRNA processing"/>
    <property type="evidence" value="ECO:0007669"/>
    <property type="project" value="UniProtKB-KW"/>
</dbReference>
<accession>B6AG05</accession>
<keyword evidence="5 7" id="KW-0418">Kinase</keyword>
<dbReference type="InterPro" id="IPR027417">
    <property type="entry name" value="P-loop_NTPase"/>
</dbReference>
<evidence type="ECO:0000256" key="2">
    <source>
        <dbReference type="ARBA" id="ARBA00022552"/>
    </source>
</evidence>
<feature type="binding site" evidence="7">
    <location>
        <position position="13"/>
    </location>
    <ligand>
        <name>ATP</name>
        <dbReference type="ChEBI" id="CHEBI:30616"/>
    </ligand>
</feature>
<dbReference type="PANTHER" id="PTHR12595:SF0">
    <property type="entry name" value="ADENYLATE KINASE ISOENZYME 6"/>
    <property type="match status" value="1"/>
</dbReference>
<dbReference type="HAMAP" id="MF_00039">
    <property type="entry name" value="Adenylate_kinase_AK6"/>
    <property type="match status" value="1"/>
</dbReference>
<comment type="subcellular location">
    <subcellularLocation>
        <location evidence="7">Cytoplasm</location>
    </subcellularLocation>
    <subcellularLocation>
        <location evidence="7">Nucleus</location>
    </subcellularLocation>
</comment>
<dbReference type="GO" id="GO:0004017">
    <property type="term" value="F:AMP kinase activity"/>
    <property type="evidence" value="ECO:0007669"/>
    <property type="project" value="UniProtKB-UniRule"/>
</dbReference>
<dbReference type="SUPFAM" id="SSF52540">
    <property type="entry name" value="P-loop containing nucleoside triphosphate hydrolases"/>
    <property type="match status" value="1"/>
</dbReference>
<evidence type="ECO:0000256" key="5">
    <source>
        <dbReference type="ARBA" id="ARBA00022777"/>
    </source>
</evidence>
<evidence type="ECO:0000256" key="4">
    <source>
        <dbReference type="ARBA" id="ARBA00022741"/>
    </source>
</evidence>